<dbReference type="EMBL" id="CAUYUJ010005125">
    <property type="protein sequence ID" value="CAK0812389.1"/>
    <property type="molecule type" value="Genomic_DNA"/>
</dbReference>
<evidence type="ECO:0000256" key="1">
    <source>
        <dbReference type="SAM" id="MobiDB-lite"/>
    </source>
</evidence>
<feature type="region of interest" description="Disordered" evidence="1">
    <location>
        <begin position="77"/>
        <end position="116"/>
    </location>
</feature>
<reference evidence="2" key="1">
    <citation type="submission" date="2023-10" db="EMBL/GenBank/DDBJ databases">
        <authorList>
            <person name="Chen Y."/>
            <person name="Shah S."/>
            <person name="Dougan E. K."/>
            <person name="Thang M."/>
            <person name="Chan C."/>
        </authorList>
    </citation>
    <scope>NUCLEOTIDE SEQUENCE [LARGE SCALE GENOMIC DNA]</scope>
</reference>
<keyword evidence="3" id="KW-1185">Reference proteome</keyword>
<name>A0ABN9R106_9DINO</name>
<gene>
    <name evidence="2" type="ORF">PCOR1329_LOCUS16689</name>
</gene>
<comment type="caution">
    <text evidence="2">The sequence shown here is derived from an EMBL/GenBank/DDBJ whole genome shotgun (WGS) entry which is preliminary data.</text>
</comment>
<evidence type="ECO:0000313" key="2">
    <source>
        <dbReference type="EMBL" id="CAK0812389.1"/>
    </source>
</evidence>
<dbReference type="Proteomes" id="UP001189429">
    <property type="component" value="Unassembled WGS sequence"/>
</dbReference>
<protein>
    <submittedName>
        <fullName evidence="2">Uncharacterized protein</fullName>
    </submittedName>
</protein>
<sequence length="244" mass="26704">MVVTGPPDWSPPSPLFTTASPRASTITSTHDDAGDLQVHLLGPGLRAPARPAPGRARLLRLGAPGSAARGRVALRRSGPWRWPTGAPRSPSATRQPRRARSCSVPPRPLREPRTPGSLLPGVTLACSRQEYSDKELTALLQVAKGGGELVGDSLAVVERWGRYKEVQIHGEIRWDTNVSALVVNDRHRGDPLVEKIRQKLPAPVRWMEDMKSRVVNRADRLQTRDSSVKLNSLYEDSQSSTTSI</sequence>
<evidence type="ECO:0000313" key="3">
    <source>
        <dbReference type="Proteomes" id="UP001189429"/>
    </source>
</evidence>
<accession>A0ABN9R106</accession>
<proteinExistence type="predicted"/>
<organism evidence="2 3">
    <name type="scientific">Prorocentrum cordatum</name>
    <dbReference type="NCBI Taxonomy" id="2364126"/>
    <lineage>
        <taxon>Eukaryota</taxon>
        <taxon>Sar</taxon>
        <taxon>Alveolata</taxon>
        <taxon>Dinophyceae</taxon>
        <taxon>Prorocentrales</taxon>
        <taxon>Prorocentraceae</taxon>
        <taxon>Prorocentrum</taxon>
    </lineage>
</organism>